<evidence type="ECO:0000313" key="2">
    <source>
        <dbReference type="Proteomes" id="UP000000763"/>
    </source>
</evidence>
<dbReference type="EMBL" id="AC148235">
    <property type="protein sequence ID" value="AAX95485.1"/>
    <property type="molecule type" value="Genomic_DNA"/>
</dbReference>
<proteinExistence type="predicted"/>
<accession>Q2R671</accession>
<dbReference type="Proteomes" id="UP000000763">
    <property type="component" value="Chromosome 11"/>
</dbReference>
<organism evidence="1 2">
    <name type="scientific">Oryza sativa subsp. japonica</name>
    <name type="common">Rice</name>
    <dbReference type="NCBI Taxonomy" id="39947"/>
    <lineage>
        <taxon>Eukaryota</taxon>
        <taxon>Viridiplantae</taxon>
        <taxon>Streptophyta</taxon>
        <taxon>Embryophyta</taxon>
        <taxon>Tracheophyta</taxon>
        <taxon>Spermatophyta</taxon>
        <taxon>Magnoliopsida</taxon>
        <taxon>Liliopsida</taxon>
        <taxon>Poales</taxon>
        <taxon>Poaceae</taxon>
        <taxon>BOP clade</taxon>
        <taxon>Oryzoideae</taxon>
        <taxon>Oryzeae</taxon>
        <taxon>Oryzinae</taxon>
        <taxon>Oryza</taxon>
        <taxon>Oryza sativa</taxon>
    </lineage>
</organism>
<evidence type="ECO:0000313" key="1">
    <source>
        <dbReference type="EMBL" id="AAX95485.1"/>
    </source>
</evidence>
<reference evidence="2" key="1">
    <citation type="journal article" date="2005" name="Nature">
        <title>The map-based sequence of the rice genome.</title>
        <authorList>
            <consortium name="International rice genome sequencing project (IRGSP)"/>
            <person name="Matsumoto T."/>
            <person name="Wu J."/>
            <person name="Kanamori H."/>
            <person name="Katayose Y."/>
            <person name="Fujisawa M."/>
            <person name="Namiki N."/>
            <person name="Mizuno H."/>
            <person name="Yamamoto K."/>
            <person name="Antonio B.A."/>
            <person name="Baba T."/>
            <person name="Sakata K."/>
            <person name="Nagamura Y."/>
            <person name="Aoki H."/>
            <person name="Arikawa K."/>
            <person name="Arita K."/>
            <person name="Bito T."/>
            <person name="Chiden Y."/>
            <person name="Fujitsuka N."/>
            <person name="Fukunaka R."/>
            <person name="Hamada M."/>
            <person name="Harada C."/>
            <person name="Hayashi A."/>
            <person name="Hijishita S."/>
            <person name="Honda M."/>
            <person name="Hosokawa S."/>
            <person name="Ichikawa Y."/>
            <person name="Idonuma A."/>
            <person name="Iijima M."/>
            <person name="Ikeda M."/>
            <person name="Ikeno M."/>
            <person name="Ito K."/>
            <person name="Ito S."/>
            <person name="Ito T."/>
            <person name="Ito Y."/>
            <person name="Ito Y."/>
            <person name="Iwabuchi A."/>
            <person name="Kamiya K."/>
            <person name="Karasawa W."/>
            <person name="Kurita K."/>
            <person name="Katagiri S."/>
            <person name="Kikuta A."/>
            <person name="Kobayashi H."/>
            <person name="Kobayashi N."/>
            <person name="Machita K."/>
            <person name="Maehara T."/>
            <person name="Masukawa M."/>
            <person name="Mizubayashi T."/>
            <person name="Mukai Y."/>
            <person name="Nagasaki H."/>
            <person name="Nagata Y."/>
            <person name="Naito S."/>
            <person name="Nakashima M."/>
            <person name="Nakama Y."/>
            <person name="Nakamichi Y."/>
            <person name="Nakamura M."/>
            <person name="Meguro A."/>
            <person name="Negishi M."/>
            <person name="Ohta I."/>
            <person name="Ohta T."/>
            <person name="Okamoto M."/>
            <person name="Ono N."/>
            <person name="Saji S."/>
            <person name="Sakaguchi M."/>
            <person name="Sakai K."/>
            <person name="Shibata M."/>
            <person name="Shimokawa T."/>
            <person name="Song J."/>
            <person name="Takazaki Y."/>
            <person name="Terasawa K."/>
            <person name="Tsugane M."/>
            <person name="Tsuji K."/>
            <person name="Ueda S."/>
            <person name="Waki K."/>
            <person name="Yamagata H."/>
            <person name="Yamamoto M."/>
            <person name="Yamamoto S."/>
            <person name="Yamane H."/>
            <person name="Yoshiki S."/>
            <person name="Yoshihara R."/>
            <person name="Yukawa K."/>
            <person name="Zhong H."/>
            <person name="Yano M."/>
            <person name="Yuan Q."/>
            <person name="Ouyang S."/>
            <person name="Liu J."/>
            <person name="Jones K.M."/>
            <person name="Gansberger K."/>
            <person name="Moffat K."/>
            <person name="Hill J."/>
            <person name="Bera J."/>
            <person name="Fadrosh D."/>
            <person name="Jin S."/>
            <person name="Johri S."/>
            <person name="Kim M."/>
            <person name="Overton L."/>
            <person name="Reardon M."/>
            <person name="Tsitrin T."/>
            <person name="Vuong H."/>
            <person name="Weaver B."/>
            <person name="Ciecko A."/>
            <person name="Tallon L."/>
            <person name="Jackson J."/>
            <person name="Pai G."/>
            <person name="Aken S.V."/>
            <person name="Utterback T."/>
            <person name="Reidmuller S."/>
            <person name="Feldblyum T."/>
            <person name="Hsiao J."/>
            <person name="Zismann V."/>
            <person name="Iobst S."/>
            <person name="de Vazeille A.R."/>
            <person name="Buell C.R."/>
            <person name="Ying K."/>
            <person name="Li Y."/>
            <person name="Lu T."/>
            <person name="Huang Y."/>
            <person name="Zhao Q."/>
            <person name="Feng Q."/>
            <person name="Zhang L."/>
            <person name="Zhu J."/>
            <person name="Weng Q."/>
            <person name="Mu J."/>
            <person name="Lu Y."/>
            <person name="Fan D."/>
            <person name="Liu Y."/>
            <person name="Guan J."/>
            <person name="Zhang Y."/>
            <person name="Yu S."/>
            <person name="Liu X."/>
            <person name="Zhang Y."/>
            <person name="Hong G."/>
            <person name="Han B."/>
            <person name="Choisne N."/>
            <person name="Demange N."/>
            <person name="Orjeda G."/>
            <person name="Samain S."/>
            <person name="Cattolico L."/>
            <person name="Pelletier E."/>
            <person name="Couloux A."/>
            <person name="Segurens B."/>
            <person name="Wincker P."/>
            <person name="D'Hont A."/>
            <person name="Scarpelli C."/>
            <person name="Weissenbach J."/>
            <person name="Salanoubat M."/>
            <person name="Quetier F."/>
            <person name="Yu Y."/>
            <person name="Kim H.R."/>
            <person name="Rambo T."/>
            <person name="Currie J."/>
            <person name="Collura K."/>
            <person name="Luo M."/>
            <person name="Yang T."/>
            <person name="Ammiraju J.S.S."/>
            <person name="Engler F."/>
            <person name="Soderlund C."/>
            <person name="Wing R.A."/>
            <person name="Palmer L.E."/>
            <person name="de la Bastide M."/>
            <person name="Spiegel L."/>
            <person name="Nascimento L."/>
            <person name="Zutavern T."/>
            <person name="O'Shaughnessy A."/>
            <person name="Dike S."/>
            <person name="Dedhia N."/>
            <person name="Preston R."/>
            <person name="Balija V."/>
            <person name="McCombie W.R."/>
            <person name="Chow T."/>
            <person name="Chen H."/>
            <person name="Chung M."/>
            <person name="Chen C."/>
            <person name="Shaw J."/>
            <person name="Wu H."/>
            <person name="Hsiao K."/>
            <person name="Chao Y."/>
            <person name="Chu M."/>
            <person name="Cheng C."/>
            <person name="Hour A."/>
            <person name="Lee P."/>
            <person name="Lin S."/>
            <person name="Lin Y."/>
            <person name="Liou J."/>
            <person name="Liu S."/>
            <person name="Hsing Y."/>
            <person name="Raghuvanshi S."/>
            <person name="Mohanty A."/>
            <person name="Bharti A.K."/>
            <person name="Gaur A."/>
            <person name="Gupta V."/>
            <person name="Kumar D."/>
            <person name="Ravi V."/>
            <person name="Vij S."/>
            <person name="Kapur A."/>
            <person name="Khurana P."/>
            <person name="Khurana P."/>
            <person name="Khurana J.P."/>
            <person name="Tyagi A.K."/>
            <person name="Gaikwad K."/>
            <person name="Singh A."/>
            <person name="Dalal V."/>
            <person name="Srivastava S."/>
            <person name="Dixit A."/>
            <person name="Pal A.K."/>
            <person name="Ghazi I.A."/>
            <person name="Yadav M."/>
            <person name="Pandit A."/>
            <person name="Bhargava A."/>
            <person name="Sureshbabu K."/>
            <person name="Batra K."/>
            <person name="Sharma T.R."/>
            <person name="Mohapatra T."/>
            <person name="Singh N.K."/>
            <person name="Messing J."/>
            <person name="Nelson A.B."/>
            <person name="Fuks G."/>
            <person name="Kavchok S."/>
            <person name="Keizer G."/>
            <person name="Linton E."/>
            <person name="Llaca V."/>
            <person name="Song R."/>
            <person name="Tanyolac B."/>
            <person name="Young S."/>
            <person name="Ho-Il K."/>
            <person name="Hahn J.H."/>
            <person name="Sangsakoo G."/>
            <person name="Vanavichit A."/>
            <person name="de Mattos Luiz.A.T."/>
            <person name="Zimmer P.D."/>
            <person name="Malone G."/>
            <person name="Dellagostin O."/>
            <person name="de Oliveira A.C."/>
            <person name="Bevan M."/>
            <person name="Bancroft I."/>
            <person name="Minx P."/>
            <person name="Cordum H."/>
            <person name="Wilson R."/>
            <person name="Cheng Z."/>
            <person name="Jin W."/>
            <person name="Jiang J."/>
            <person name="Leong S.A."/>
            <person name="Iwama H."/>
            <person name="Gojobori T."/>
            <person name="Itoh T."/>
            <person name="Niimura Y."/>
            <person name="Fujii Y."/>
            <person name="Habara T."/>
            <person name="Sakai H."/>
            <person name="Sato Y."/>
            <person name="Wilson G."/>
            <person name="Kumar K."/>
            <person name="McCouch S."/>
            <person name="Juretic N."/>
            <person name="Hoen D."/>
            <person name="Wright S."/>
            <person name="Bruskiewich R."/>
            <person name="Bureau T."/>
            <person name="Miyao A."/>
            <person name="Hirochika H."/>
            <person name="Nishikawa T."/>
            <person name="Kadowaki K."/>
            <person name="Sugiura M."/>
            <person name="Burr B."/>
            <person name="Sasaki T."/>
        </authorList>
    </citation>
    <scope>NUCLEOTIDE SEQUENCE [LARGE SCALE GENOMIC DNA]</scope>
    <source>
        <strain evidence="2">cv. Nipponbare</strain>
    </source>
</reference>
<protein>
    <submittedName>
        <fullName evidence="1">Uncharacterized protein</fullName>
    </submittedName>
</protein>
<reference evidence="2" key="2">
    <citation type="journal article" date="2008" name="Nucleic Acids Res.">
        <title>The rice annotation project database (RAP-DB): 2008 update.</title>
        <authorList>
            <consortium name="The rice annotation project (RAP)"/>
        </authorList>
    </citation>
    <scope>GENOME REANNOTATION</scope>
    <source>
        <strain evidence="2">cv. Nipponbare</strain>
    </source>
</reference>
<sequence>MGLMVVLMTIKDRFTIFGCKTLTVPTTSQRGQRLYLLYSVVHYRAPDCEVAEISPRGSLGSPCLVLYGGDYDPRTVHCFELCYAKGIVTISIRWYTSCQSKTIRIVMPAVMGGSNNVFRD</sequence>
<name>Q2R671_ORYSJ</name>
<dbReference type="AlphaFoldDB" id="Q2R671"/>